<comment type="subcellular location">
    <subcellularLocation>
        <location evidence="1">Nucleus</location>
    </subcellularLocation>
</comment>
<feature type="compositionally biased region" description="Basic and acidic residues" evidence="4">
    <location>
        <begin position="353"/>
        <end position="367"/>
    </location>
</feature>
<comment type="caution">
    <text evidence="6">The sequence shown here is derived from an EMBL/GenBank/DDBJ whole genome shotgun (WGS) entry which is preliminary data.</text>
</comment>
<dbReference type="PROSITE" id="PS51998">
    <property type="entry name" value="DEK_C"/>
    <property type="match status" value="1"/>
</dbReference>
<feature type="compositionally biased region" description="Acidic residues" evidence="4">
    <location>
        <begin position="412"/>
        <end position="427"/>
    </location>
</feature>
<feature type="region of interest" description="Disordered" evidence="4">
    <location>
        <begin position="353"/>
        <end position="509"/>
    </location>
</feature>
<organism evidence="6 7">
    <name type="scientific">Rhynchospora pubera</name>
    <dbReference type="NCBI Taxonomy" id="906938"/>
    <lineage>
        <taxon>Eukaryota</taxon>
        <taxon>Viridiplantae</taxon>
        <taxon>Streptophyta</taxon>
        <taxon>Embryophyta</taxon>
        <taxon>Tracheophyta</taxon>
        <taxon>Spermatophyta</taxon>
        <taxon>Magnoliopsida</taxon>
        <taxon>Liliopsida</taxon>
        <taxon>Poales</taxon>
        <taxon>Cyperaceae</taxon>
        <taxon>Cyperoideae</taxon>
        <taxon>Rhynchosporeae</taxon>
        <taxon>Rhynchospora</taxon>
    </lineage>
</organism>
<name>A0AAV8CNU2_9POAL</name>
<feature type="compositionally biased region" description="Basic and acidic residues" evidence="4">
    <location>
        <begin position="264"/>
        <end position="276"/>
    </location>
</feature>
<feature type="region of interest" description="Disordered" evidence="4">
    <location>
        <begin position="171"/>
        <end position="310"/>
    </location>
</feature>
<feature type="compositionally biased region" description="Basic and acidic residues" evidence="4">
    <location>
        <begin position="202"/>
        <end position="212"/>
    </location>
</feature>
<dbReference type="PANTHER" id="PTHR15410:SF2">
    <property type="entry name" value="HIRA-INTERACTING PROTEIN 3"/>
    <property type="match status" value="1"/>
</dbReference>
<dbReference type="Pfam" id="PF09649">
    <property type="entry name" value="CHZ"/>
    <property type="match status" value="1"/>
</dbReference>
<dbReference type="InterPro" id="IPR019098">
    <property type="entry name" value="Histone_chaperone_domain_CHZ"/>
</dbReference>
<evidence type="ECO:0000256" key="3">
    <source>
        <dbReference type="ARBA" id="ARBA00023242"/>
    </source>
</evidence>
<feature type="compositionally biased region" description="Acidic residues" evidence="4">
    <location>
        <begin position="213"/>
        <end position="222"/>
    </location>
</feature>
<feature type="compositionally biased region" description="Basic residues" evidence="4">
    <location>
        <begin position="226"/>
        <end position="239"/>
    </location>
</feature>
<keyword evidence="2" id="KW-0143">Chaperone</keyword>
<dbReference type="InterPro" id="IPR014876">
    <property type="entry name" value="DEK_C"/>
</dbReference>
<accession>A0AAV8CNU2</accession>
<dbReference type="InterPro" id="IPR037647">
    <property type="entry name" value="HIRIP3"/>
</dbReference>
<evidence type="ECO:0000256" key="2">
    <source>
        <dbReference type="ARBA" id="ARBA00023186"/>
    </source>
</evidence>
<evidence type="ECO:0000313" key="6">
    <source>
        <dbReference type="EMBL" id="KAJ4755897.1"/>
    </source>
</evidence>
<feature type="compositionally biased region" description="Polar residues" evidence="4">
    <location>
        <begin position="186"/>
        <end position="198"/>
    </location>
</feature>
<dbReference type="AlphaFoldDB" id="A0AAV8CNU2"/>
<evidence type="ECO:0000256" key="1">
    <source>
        <dbReference type="ARBA" id="ARBA00004123"/>
    </source>
</evidence>
<protein>
    <submittedName>
        <fullName evidence="6">Translation initiation factor</fullName>
    </submittedName>
</protein>
<dbReference type="GO" id="GO:0005634">
    <property type="term" value="C:nucleus"/>
    <property type="evidence" value="ECO:0007669"/>
    <property type="project" value="UniProtKB-SubCell"/>
</dbReference>
<feature type="domain" description="DEK-C" evidence="5">
    <location>
        <begin position="109"/>
        <end position="169"/>
    </location>
</feature>
<dbReference type="GO" id="GO:0003743">
    <property type="term" value="F:translation initiation factor activity"/>
    <property type="evidence" value="ECO:0007669"/>
    <property type="project" value="UniProtKB-KW"/>
</dbReference>
<keyword evidence="3" id="KW-0539">Nucleus</keyword>
<keyword evidence="7" id="KW-1185">Reference proteome</keyword>
<dbReference type="PANTHER" id="PTHR15410">
    <property type="entry name" value="HIRA-INTERACTING PROTEIN 3"/>
    <property type="match status" value="1"/>
</dbReference>
<evidence type="ECO:0000313" key="7">
    <source>
        <dbReference type="Proteomes" id="UP001140206"/>
    </source>
</evidence>
<evidence type="ECO:0000259" key="5">
    <source>
        <dbReference type="PROSITE" id="PS51998"/>
    </source>
</evidence>
<evidence type="ECO:0000256" key="4">
    <source>
        <dbReference type="SAM" id="MobiDB-lite"/>
    </source>
</evidence>
<dbReference type="EMBL" id="JAMFTS010000005">
    <property type="protein sequence ID" value="KAJ4755897.1"/>
    <property type="molecule type" value="Genomic_DNA"/>
</dbReference>
<gene>
    <name evidence="6" type="ORF">LUZ62_090302</name>
</gene>
<proteinExistence type="predicted"/>
<dbReference type="Proteomes" id="UP001140206">
    <property type="component" value="Chromosome 5"/>
</dbReference>
<feature type="compositionally biased region" description="Acidic residues" evidence="4">
    <location>
        <begin position="435"/>
        <end position="464"/>
    </location>
</feature>
<keyword evidence="6" id="KW-0396">Initiation factor</keyword>
<sequence>MKEEAAEKQWSKEELEAEVKKAILARAPDFKAQASSLTFEGARRAIEQDLGMRQFSLDEHKGIVKRFLNECLSAKDSEKAPDPSENNVEIKNEGAFNFDDAEIKSGDSEVSEHMIQEAIKKRASFFKKNAETISLMKVRRLLEEDLNLVTKSLDAHKAFISTELEKVLNSPVVNKSENGGQKKPKTASQKVENAQTSKTSKRSREEPARSDDTREEEQNSDELEPKRRKKEVNKVKAKKASQNSSVKEKKKSTASSKGKKTGKKEREDNSVEEKEGGGYSDNNESLSSDEEDVKNKREKPTPSVYGKDVERLKSIIKSCGASIPPAVYRRAKQAPEDKREAVLIKELKDILEKEGLSTNPSEKEIKEVKRRKDRAKELEGIDMSNIITSSRRRSSAFSYIPPPKPPKLELSSSEDEDDDDEDDDDVVDMEKDAPNDDGNDDDSDENGDADKDGEDGDEGGEGDEGGNGSNRDNGDELEGSGKVIDRGGSTTGAAPPHAVEPLEPSFSPS</sequence>
<keyword evidence="6" id="KW-0648">Protein biosynthesis</keyword>
<dbReference type="SMART" id="SM01082">
    <property type="entry name" value="CHZ"/>
    <property type="match status" value="1"/>
</dbReference>
<reference evidence="6" key="1">
    <citation type="submission" date="2022-08" db="EMBL/GenBank/DDBJ databases">
        <authorList>
            <person name="Marques A."/>
        </authorList>
    </citation>
    <scope>NUCLEOTIDE SEQUENCE</scope>
    <source>
        <strain evidence="6">RhyPub2mFocal</strain>
        <tissue evidence="6">Leaves</tissue>
    </source>
</reference>
<feature type="compositionally biased region" description="Basic residues" evidence="4">
    <location>
        <begin position="248"/>
        <end position="263"/>
    </location>
</feature>